<evidence type="ECO:0000256" key="5">
    <source>
        <dbReference type="PROSITE-ProRule" id="PRU00546"/>
    </source>
</evidence>
<feature type="region of interest" description="Disordered" evidence="6">
    <location>
        <begin position="105"/>
        <end position="125"/>
    </location>
</feature>
<dbReference type="PROSITE" id="PS50076">
    <property type="entry name" value="DNAJ_2"/>
    <property type="match status" value="1"/>
</dbReference>
<feature type="domain" description="J" evidence="7">
    <location>
        <begin position="5"/>
        <end position="70"/>
    </location>
</feature>
<dbReference type="Gene3D" id="2.10.230.10">
    <property type="entry name" value="Heat shock protein DnaJ, cysteine-rich domain"/>
    <property type="match status" value="1"/>
</dbReference>
<dbReference type="PROSITE" id="PS51188">
    <property type="entry name" value="ZF_CR"/>
    <property type="match status" value="1"/>
</dbReference>
<keyword evidence="3 5" id="KW-0863">Zinc-finger</keyword>
<dbReference type="CDD" id="cd10747">
    <property type="entry name" value="DnaJ_C"/>
    <property type="match status" value="1"/>
</dbReference>
<dbReference type="InterPro" id="IPR002939">
    <property type="entry name" value="DnaJ_C"/>
</dbReference>
<evidence type="ECO:0000259" key="7">
    <source>
        <dbReference type="PROSITE" id="PS50076"/>
    </source>
</evidence>
<dbReference type="SUPFAM" id="SSF46565">
    <property type="entry name" value="Chaperone J-domain"/>
    <property type="match status" value="1"/>
</dbReference>
<dbReference type="Proteomes" id="UP000193411">
    <property type="component" value="Unassembled WGS sequence"/>
</dbReference>
<feature type="domain" description="CR-type" evidence="8">
    <location>
        <begin position="140"/>
        <end position="222"/>
    </location>
</feature>
<protein>
    <submittedName>
        <fullName evidence="9">Uncharacterized protein</fullName>
    </submittedName>
</protein>
<feature type="compositionally biased region" description="Basic and acidic residues" evidence="6">
    <location>
        <begin position="390"/>
        <end position="403"/>
    </location>
</feature>
<dbReference type="InterPro" id="IPR001623">
    <property type="entry name" value="DnaJ_domain"/>
</dbReference>
<keyword evidence="4 5" id="KW-0862">Zinc</keyword>
<dbReference type="InterPro" id="IPR012724">
    <property type="entry name" value="DnaJ"/>
</dbReference>
<evidence type="ECO:0000313" key="9">
    <source>
        <dbReference type="EMBL" id="ORZ33290.1"/>
    </source>
</evidence>
<dbReference type="InterPro" id="IPR001305">
    <property type="entry name" value="HSP_DnaJ_Cys-rich_dom"/>
</dbReference>
<dbReference type="FunFam" id="2.10.230.10:FF:000001">
    <property type="entry name" value="DnaJ subfamily A member 2"/>
    <property type="match status" value="1"/>
</dbReference>
<dbReference type="Gene3D" id="1.10.287.110">
    <property type="entry name" value="DnaJ domain"/>
    <property type="match status" value="1"/>
</dbReference>
<dbReference type="SUPFAM" id="SSF57938">
    <property type="entry name" value="DnaJ/Hsp40 cysteine-rich domain"/>
    <property type="match status" value="1"/>
</dbReference>
<comment type="caution">
    <text evidence="9">The sequence shown here is derived from an EMBL/GenBank/DDBJ whole genome shotgun (WGS) entry which is preliminary data.</text>
</comment>
<dbReference type="SMART" id="SM00271">
    <property type="entry name" value="DnaJ"/>
    <property type="match status" value="1"/>
</dbReference>
<dbReference type="CDD" id="cd06257">
    <property type="entry name" value="DnaJ"/>
    <property type="match status" value="1"/>
</dbReference>
<feature type="region of interest" description="Disordered" evidence="6">
    <location>
        <begin position="388"/>
        <end position="423"/>
    </location>
</feature>
<evidence type="ECO:0000313" key="10">
    <source>
        <dbReference type="Proteomes" id="UP000193411"/>
    </source>
</evidence>
<dbReference type="InterPro" id="IPR036410">
    <property type="entry name" value="HSP_DnaJ_Cys-rich_dom_sf"/>
</dbReference>
<evidence type="ECO:0000256" key="3">
    <source>
        <dbReference type="ARBA" id="ARBA00022771"/>
    </source>
</evidence>
<dbReference type="Pfam" id="PF00684">
    <property type="entry name" value="DnaJ_CXXCXGXG"/>
    <property type="match status" value="1"/>
</dbReference>
<keyword evidence="2" id="KW-0677">Repeat</keyword>
<dbReference type="InterPro" id="IPR036869">
    <property type="entry name" value="J_dom_sf"/>
</dbReference>
<name>A0A1Y2HFC0_9FUNG</name>
<accession>A0A1Y2HFC0</accession>
<organism evidence="9 10">
    <name type="scientific">Catenaria anguillulae PL171</name>
    <dbReference type="NCBI Taxonomy" id="765915"/>
    <lineage>
        <taxon>Eukaryota</taxon>
        <taxon>Fungi</taxon>
        <taxon>Fungi incertae sedis</taxon>
        <taxon>Blastocladiomycota</taxon>
        <taxon>Blastocladiomycetes</taxon>
        <taxon>Blastocladiales</taxon>
        <taxon>Catenariaceae</taxon>
        <taxon>Catenaria</taxon>
    </lineage>
</organism>
<feature type="zinc finger region" description="CR-type" evidence="5">
    <location>
        <begin position="140"/>
        <end position="222"/>
    </location>
</feature>
<dbReference type="InterPro" id="IPR044713">
    <property type="entry name" value="DNJA1/2-like"/>
</dbReference>
<dbReference type="GO" id="GO:0030544">
    <property type="term" value="F:Hsp70 protein binding"/>
    <property type="evidence" value="ECO:0007669"/>
    <property type="project" value="InterPro"/>
</dbReference>
<dbReference type="InterPro" id="IPR018253">
    <property type="entry name" value="DnaJ_domain_CS"/>
</dbReference>
<dbReference type="FunFam" id="2.60.260.20:FF:000003">
    <property type="entry name" value="DnaJ subfamily A member 2"/>
    <property type="match status" value="1"/>
</dbReference>
<evidence type="ECO:0000259" key="8">
    <source>
        <dbReference type="PROSITE" id="PS51188"/>
    </source>
</evidence>
<keyword evidence="1 5" id="KW-0479">Metal-binding</keyword>
<dbReference type="GO" id="GO:0008270">
    <property type="term" value="F:zinc ion binding"/>
    <property type="evidence" value="ECO:0007669"/>
    <property type="project" value="UniProtKB-KW"/>
</dbReference>
<dbReference type="GO" id="GO:0009408">
    <property type="term" value="P:response to heat"/>
    <property type="evidence" value="ECO:0007669"/>
    <property type="project" value="InterPro"/>
</dbReference>
<evidence type="ECO:0000256" key="6">
    <source>
        <dbReference type="SAM" id="MobiDB-lite"/>
    </source>
</evidence>
<dbReference type="GO" id="GO:0005524">
    <property type="term" value="F:ATP binding"/>
    <property type="evidence" value="ECO:0007669"/>
    <property type="project" value="InterPro"/>
</dbReference>
<sequence length="423" mass="46322">MSETRLYDILGVSPGASDDELKKARCKLALKYHPDKNSGDADAEDRFKEVSQAYEILSDPEKREMYDRFGEEGMNGGGGFPGDGPFDVHDLFEAFMGGGPGGFHFESGGGRGGRGGQRGPRRSSNVRVDLSVTLEDLYNGKVLKQSLTKDVICSSCKGKGGKNLKRCGGCEGKGHKTVVRPVGPGMYTQAVVECQTCHGSGETMANKDKCKKCKGKRVQSETKTVEIRVEKGMRDGSKITLKGEADQEPGTQPGDVVIVLNVKEHPVFTVVGDDLETDLEISLSEALCGFTRHIKHLDGRYIEITHPAGHVIKPRDVKRVEGEGMPRVKRSGDKGDLFIRFDVEFPRDLWASPEKLDQLRDLFPAGRKYAKPAKDAIVDPVTLESAANRTEYRSHHGAAHSDSEEWSDDDDHMHGHPPGCAQQ</sequence>
<dbReference type="Gene3D" id="2.60.260.20">
    <property type="entry name" value="Urease metallochaperone UreE, N-terminal domain"/>
    <property type="match status" value="2"/>
</dbReference>
<evidence type="ECO:0000256" key="4">
    <source>
        <dbReference type="ARBA" id="ARBA00022833"/>
    </source>
</evidence>
<dbReference type="InterPro" id="IPR008971">
    <property type="entry name" value="HSP40/DnaJ_pept-bd"/>
</dbReference>
<dbReference type="PROSITE" id="PS00636">
    <property type="entry name" value="DNAJ_1"/>
    <property type="match status" value="1"/>
</dbReference>
<dbReference type="STRING" id="765915.A0A1Y2HFC0"/>
<dbReference type="PANTHER" id="PTHR43888">
    <property type="entry name" value="DNAJ-LIKE-2, ISOFORM A-RELATED"/>
    <property type="match status" value="1"/>
</dbReference>
<dbReference type="Pfam" id="PF00226">
    <property type="entry name" value="DnaJ"/>
    <property type="match status" value="1"/>
</dbReference>
<dbReference type="GO" id="GO:0006457">
    <property type="term" value="P:protein folding"/>
    <property type="evidence" value="ECO:0007669"/>
    <property type="project" value="InterPro"/>
</dbReference>
<dbReference type="GO" id="GO:0051082">
    <property type="term" value="F:unfolded protein binding"/>
    <property type="evidence" value="ECO:0007669"/>
    <property type="project" value="InterPro"/>
</dbReference>
<proteinExistence type="inferred from homology"/>
<evidence type="ECO:0000256" key="1">
    <source>
        <dbReference type="ARBA" id="ARBA00022723"/>
    </source>
</evidence>
<dbReference type="OrthoDB" id="550424at2759"/>
<dbReference type="HAMAP" id="MF_01152">
    <property type="entry name" value="DnaJ"/>
    <property type="match status" value="1"/>
</dbReference>
<evidence type="ECO:0000256" key="2">
    <source>
        <dbReference type="ARBA" id="ARBA00022737"/>
    </source>
</evidence>
<feature type="compositionally biased region" description="Gly residues" evidence="6">
    <location>
        <begin position="105"/>
        <end position="118"/>
    </location>
</feature>
<dbReference type="EMBL" id="MCFL01000037">
    <property type="protein sequence ID" value="ORZ33290.1"/>
    <property type="molecule type" value="Genomic_DNA"/>
</dbReference>
<dbReference type="SUPFAM" id="SSF49493">
    <property type="entry name" value="HSP40/DnaJ peptide-binding domain"/>
    <property type="match status" value="2"/>
</dbReference>
<keyword evidence="10" id="KW-1185">Reference proteome</keyword>
<gene>
    <name evidence="9" type="ORF">BCR44DRAFT_1415990</name>
</gene>
<dbReference type="AlphaFoldDB" id="A0A1Y2HFC0"/>
<reference evidence="9 10" key="1">
    <citation type="submission" date="2016-07" db="EMBL/GenBank/DDBJ databases">
        <title>Pervasive Adenine N6-methylation of Active Genes in Fungi.</title>
        <authorList>
            <consortium name="DOE Joint Genome Institute"/>
            <person name="Mondo S.J."/>
            <person name="Dannebaum R.O."/>
            <person name="Kuo R.C."/>
            <person name="Labutti K."/>
            <person name="Haridas S."/>
            <person name="Kuo A."/>
            <person name="Salamov A."/>
            <person name="Ahrendt S.R."/>
            <person name="Lipzen A."/>
            <person name="Sullivan W."/>
            <person name="Andreopoulos W.B."/>
            <person name="Clum A."/>
            <person name="Lindquist E."/>
            <person name="Daum C."/>
            <person name="Ramamoorthy G.K."/>
            <person name="Gryganskyi A."/>
            <person name="Culley D."/>
            <person name="Magnuson J.K."/>
            <person name="James T.Y."/>
            <person name="O'Malley M.A."/>
            <person name="Stajich J.E."/>
            <person name="Spatafora J.W."/>
            <person name="Visel A."/>
            <person name="Grigoriev I.V."/>
        </authorList>
    </citation>
    <scope>NUCLEOTIDE SEQUENCE [LARGE SCALE GENOMIC DNA]</scope>
    <source>
        <strain evidence="9 10">PL171</strain>
    </source>
</reference>
<dbReference type="PRINTS" id="PR00625">
    <property type="entry name" value="JDOMAIN"/>
</dbReference>
<dbReference type="Pfam" id="PF01556">
    <property type="entry name" value="DnaJ_C"/>
    <property type="match status" value="1"/>
</dbReference>